<evidence type="ECO:0000256" key="13">
    <source>
        <dbReference type="SAM" id="SignalP"/>
    </source>
</evidence>
<evidence type="ECO:0000259" key="15">
    <source>
        <dbReference type="Pfam" id="PF02836"/>
    </source>
</evidence>
<feature type="domain" description="Glycosyl hydrolases family 2 sugar binding" evidence="16">
    <location>
        <begin position="52"/>
        <end position="230"/>
    </location>
</feature>
<evidence type="ECO:0000256" key="12">
    <source>
        <dbReference type="RuleBase" id="RU361154"/>
    </source>
</evidence>
<dbReference type="Pfam" id="PF00703">
    <property type="entry name" value="Glyco_hydro_2"/>
    <property type="match status" value="1"/>
</dbReference>
<gene>
    <name evidence="17" type="ORF">KUF71_008820</name>
</gene>
<dbReference type="InterPro" id="IPR036156">
    <property type="entry name" value="Beta-gal/glucu_dom_sf"/>
</dbReference>
<feature type="domain" description="Glycoside hydrolase family 2 catalytic" evidence="15">
    <location>
        <begin position="340"/>
        <end position="637"/>
    </location>
</feature>
<evidence type="ECO:0000256" key="6">
    <source>
        <dbReference type="ARBA" id="ARBA00016205"/>
    </source>
</evidence>
<comment type="catalytic activity">
    <reaction evidence="12">
        <text>a beta-D-glucuronoside + H2O = D-glucuronate + an alcohol</text>
        <dbReference type="Rhea" id="RHEA:17633"/>
        <dbReference type="ChEBI" id="CHEBI:15377"/>
        <dbReference type="ChEBI" id="CHEBI:30879"/>
        <dbReference type="ChEBI" id="CHEBI:58720"/>
        <dbReference type="ChEBI" id="CHEBI:83411"/>
        <dbReference type="EC" id="3.2.1.31"/>
    </reaction>
</comment>
<feature type="signal peptide" evidence="13">
    <location>
        <begin position="1"/>
        <end position="33"/>
    </location>
</feature>
<evidence type="ECO:0000256" key="1">
    <source>
        <dbReference type="ARBA" id="ARBA00003025"/>
    </source>
</evidence>
<dbReference type="InterPro" id="IPR006102">
    <property type="entry name" value="Ig-like_GH2"/>
</dbReference>
<dbReference type="GO" id="GO:0005975">
    <property type="term" value="P:carbohydrate metabolic process"/>
    <property type="evidence" value="ECO:0007669"/>
    <property type="project" value="InterPro"/>
</dbReference>
<evidence type="ECO:0000256" key="7">
    <source>
        <dbReference type="ARBA" id="ARBA00022729"/>
    </source>
</evidence>
<keyword evidence="8 12" id="KW-0378">Hydrolase</keyword>
<dbReference type="GO" id="GO:0005615">
    <property type="term" value="C:extracellular space"/>
    <property type="evidence" value="ECO:0007669"/>
    <property type="project" value="TreeGrafter"/>
</dbReference>
<evidence type="ECO:0000256" key="5">
    <source>
        <dbReference type="ARBA" id="ARBA00012761"/>
    </source>
</evidence>
<dbReference type="InterPro" id="IPR006103">
    <property type="entry name" value="Glyco_hydro_2_cat"/>
</dbReference>
<dbReference type="Pfam" id="PF02837">
    <property type="entry name" value="Glyco_hydro_2_N"/>
    <property type="match status" value="1"/>
</dbReference>
<name>A0AAE1HEF1_9NEOP</name>
<dbReference type="PRINTS" id="PR00132">
    <property type="entry name" value="GLHYDRLASE2"/>
</dbReference>
<comment type="subunit">
    <text evidence="4 12">Homotetramer.</text>
</comment>
<accession>A0AAE1HEF1</accession>
<comment type="function">
    <text evidence="1 12">Plays an important role in the degradation of dermatan and keratan sulfates.</text>
</comment>
<evidence type="ECO:0000313" key="17">
    <source>
        <dbReference type="EMBL" id="KAK3919693.1"/>
    </source>
</evidence>
<evidence type="ECO:0000256" key="11">
    <source>
        <dbReference type="ARBA" id="ARBA00023295"/>
    </source>
</evidence>
<dbReference type="GO" id="GO:0019391">
    <property type="term" value="P:glucuronoside catabolic process"/>
    <property type="evidence" value="ECO:0007669"/>
    <property type="project" value="TreeGrafter"/>
</dbReference>
<dbReference type="Proteomes" id="UP001219518">
    <property type="component" value="Unassembled WGS sequence"/>
</dbReference>
<dbReference type="PROSITE" id="PS00719">
    <property type="entry name" value="GLYCOSYL_HYDROL_F2_1"/>
    <property type="match status" value="1"/>
</dbReference>
<dbReference type="InterPro" id="IPR017853">
    <property type="entry name" value="GH"/>
</dbReference>
<comment type="caution">
    <text evidence="17">The sequence shown here is derived from an EMBL/GenBank/DDBJ whole genome shotgun (WGS) entry which is preliminary data.</text>
</comment>
<dbReference type="PANTHER" id="PTHR10066:SF67">
    <property type="entry name" value="BETA-GLUCURONIDASE"/>
    <property type="match status" value="1"/>
</dbReference>
<dbReference type="GO" id="GO:0005764">
    <property type="term" value="C:lysosome"/>
    <property type="evidence" value="ECO:0007669"/>
    <property type="project" value="UniProtKB-SubCell"/>
</dbReference>
<comment type="subcellular location">
    <subcellularLocation>
        <location evidence="2">Lysosome</location>
    </subcellularLocation>
</comment>
<evidence type="ECO:0000256" key="2">
    <source>
        <dbReference type="ARBA" id="ARBA00004371"/>
    </source>
</evidence>
<dbReference type="EC" id="3.2.1.31" evidence="5 12"/>
<keyword evidence="11 12" id="KW-0326">Glycosidase</keyword>
<comment type="similarity">
    <text evidence="3 12">Belongs to the glycosyl hydrolase 2 family.</text>
</comment>
<sequence length="666" mass="76606">MGRLGPRRCLPGPPPLLLLLLLALAALPPLLHAAVSPGGMLFPRESESRDVRTLDGVWNFRLCPEEDPEQGSRERWFHQDLTQTGEVIPMPVPASYNDVTTERYIREHVGVVYYDRTFFVPANWDAGSSRVWLRFGSVHYAAKVWINGHLVMMHEIGHLPFEKEITSKLRFGAKNRVTVEVDNTLYQQSIPQGRLVEIKTDMGLKTIQSYTFDFFNYAGIHRPVYLYTTPHTYLDDMTITTDVDGSTGYINYALTLGGVTSRETPRIQIDVLDADGNFVYSHTDHDGLKGRIEVPDARLWWPYLMDPDPGYMYTFQVRVTGHIWGHDDVYRQPVGIRTVEWNNSTVLINGRPIYIRGFGKHEDANIRGKGLDYPTLVRDFNLFKWVGGNAFRTSHYPYAEEIMDFADRMGIMVIDECPSVDTENYSATLLQKHKDSLGELIRRDKNRPSVIMWSVANEARTQLADADSYFKNVVSYVKQLDKTRPVTAALSRQFYEDKVAQHLDVVGVNRYNAWYIYPGRLETVRLAMENELANWRHKHPTKPFIMMEYGADAYSGLHQLPEFVWSEEFQTSLLSEHFKAFDNLRKKGWFIGEMIWNFADFMTAQAYPRVGGNKKGIFTRDRQPKSAAHHVRRRYFALAQELDGYSLPDDLAPYVYTPVGNGSNYF</sequence>
<keyword evidence="18" id="KW-1185">Reference proteome</keyword>
<evidence type="ECO:0000256" key="4">
    <source>
        <dbReference type="ARBA" id="ARBA00011881"/>
    </source>
</evidence>
<dbReference type="NCBIfam" id="NF007538">
    <property type="entry name" value="PRK10150.1"/>
    <property type="match status" value="1"/>
</dbReference>
<keyword evidence="7 13" id="KW-0732">Signal</keyword>
<evidence type="ECO:0000259" key="14">
    <source>
        <dbReference type="Pfam" id="PF00703"/>
    </source>
</evidence>
<dbReference type="SUPFAM" id="SSF49303">
    <property type="entry name" value="beta-Galactosidase/glucuronidase domain"/>
    <property type="match status" value="1"/>
</dbReference>
<evidence type="ECO:0000256" key="9">
    <source>
        <dbReference type="ARBA" id="ARBA00023180"/>
    </source>
</evidence>
<keyword evidence="9" id="KW-0325">Glycoprotein</keyword>
<dbReference type="InterPro" id="IPR006104">
    <property type="entry name" value="Glyco_hydro_2_N"/>
</dbReference>
<keyword evidence="10 12" id="KW-0458">Lysosome</keyword>
<dbReference type="InterPro" id="IPR023230">
    <property type="entry name" value="Glyco_hydro_2_CS"/>
</dbReference>
<dbReference type="SUPFAM" id="SSF51445">
    <property type="entry name" value="(Trans)glycosidases"/>
    <property type="match status" value="1"/>
</dbReference>
<reference evidence="17" key="1">
    <citation type="submission" date="2021-07" db="EMBL/GenBank/DDBJ databases">
        <authorList>
            <person name="Catto M.A."/>
            <person name="Jacobson A."/>
            <person name="Kennedy G."/>
            <person name="Labadie P."/>
            <person name="Hunt B.G."/>
            <person name="Srinivasan R."/>
        </authorList>
    </citation>
    <scope>NUCLEOTIDE SEQUENCE</scope>
    <source>
        <strain evidence="17">PL_HMW_Pooled</strain>
        <tissue evidence="17">Head</tissue>
    </source>
</reference>
<dbReference type="AlphaFoldDB" id="A0AAE1HEF1"/>
<comment type="activity regulation">
    <text evidence="12">Inhibited by L-aspartic acid.</text>
</comment>
<dbReference type="FunFam" id="2.60.40.10:FF:000628">
    <property type="entry name" value="Beta-glucuronidase"/>
    <property type="match status" value="1"/>
</dbReference>
<evidence type="ECO:0000256" key="8">
    <source>
        <dbReference type="ARBA" id="ARBA00022801"/>
    </source>
</evidence>
<dbReference type="Gene3D" id="2.60.120.260">
    <property type="entry name" value="Galactose-binding domain-like"/>
    <property type="match status" value="1"/>
</dbReference>
<dbReference type="Pfam" id="PF02836">
    <property type="entry name" value="Glyco_hydro_2_C"/>
    <property type="match status" value="1"/>
</dbReference>
<feature type="domain" description="Glycoside hydrolase family 2 immunoglobulin-like beta-sandwich" evidence="14">
    <location>
        <begin position="232"/>
        <end position="337"/>
    </location>
</feature>
<dbReference type="EMBL" id="JAHWGI010000981">
    <property type="protein sequence ID" value="KAK3919693.1"/>
    <property type="molecule type" value="Genomic_DNA"/>
</dbReference>
<evidence type="ECO:0000313" key="18">
    <source>
        <dbReference type="Proteomes" id="UP001219518"/>
    </source>
</evidence>
<proteinExistence type="inferred from homology"/>
<dbReference type="PANTHER" id="PTHR10066">
    <property type="entry name" value="BETA-GLUCURONIDASE"/>
    <property type="match status" value="1"/>
</dbReference>
<protein>
    <recommendedName>
        <fullName evidence="6 12">Beta-glucuronidase</fullName>
        <ecNumber evidence="5 12">3.2.1.31</ecNumber>
    </recommendedName>
</protein>
<dbReference type="InterPro" id="IPR023232">
    <property type="entry name" value="Glyco_hydro_2_AS"/>
</dbReference>
<evidence type="ECO:0000259" key="16">
    <source>
        <dbReference type="Pfam" id="PF02837"/>
    </source>
</evidence>
<evidence type="ECO:0000256" key="3">
    <source>
        <dbReference type="ARBA" id="ARBA00007401"/>
    </source>
</evidence>
<dbReference type="InterPro" id="IPR006101">
    <property type="entry name" value="Glyco_hydro_2"/>
</dbReference>
<feature type="chain" id="PRO_5042118866" description="Beta-glucuronidase" evidence="13">
    <location>
        <begin position="34"/>
        <end position="666"/>
    </location>
</feature>
<dbReference type="FunFam" id="2.60.120.260:FF:000027">
    <property type="entry name" value="Beta-glucuronidase"/>
    <property type="match status" value="1"/>
</dbReference>
<organism evidence="17 18">
    <name type="scientific">Frankliniella fusca</name>
    <dbReference type="NCBI Taxonomy" id="407009"/>
    <lineage>
        <taxon>Eukaryota</taxon>
        <taxon>Metazoa</taxon>
        <taxon>Ecdysozoa</taxon>
        <taxon>Arthropoda</taxon>
        <taxon>Hexapoda</taxon>
        <taxon>Insecta</taxon>
        <taxon>Pterygota</taxon>
        <taxon>Neoptera</taxon>
        <taxon>Paraneoptera</taxon>
        <taxon>Thysanoptera</taxon>
        <taxon>Terebrantia</taxon>
        <taxon>Thripoidea</taxon>
        <taxon>Thripidae</taxon>
        <taxon>Frankliniella</taxon>
    </lineage>
</organism>
<dbReference type="GO" id="GO:0004566">
    <property type="term" value="F:beta-glucuronidase activity"/>
    <property type="evidence" value="ECO:0007669"/>
    <property type="project" value="UniProtKB-EC"/>
</dbReference>
<dbReference type="InterPro" id="IPR013783">
    <property type="entry name" value="Ig-like_fold"/>
</dbReference>
<reference evidence="17" key="2">
    <citation type="journal article" date="2023" name="BMC Genomics">
        <title>Pest status, molecular evolution, and epigenetic factors derived from the genome assembly of Frankliniella fusca, a thysanopteran phytovirus vector.</title>
        <authorList>
            <person name="Catto M.A."/>
            <person name="Labadie P.E."/>
            <person name="Jacobson A.L."/>
            <person name="Kennedy G.G."/>
            <person name="Srinivasan R."/>
            <person name="Hunt B.G."/>
        </authorList>
    </citation>
    <scope>NUCLEOTIDE SEQUENCE</scope>
    <source>
        <strain evidence="17">PL_HMW_Pooled</strain>
    </source>
</reference>
<dbReference type="Gene3D" id="2.60.40.10">
    <property type="entry name" value="Immunoglobulins"/>
    <property type="match status" value="1"/>
</dbReference>
<dbReference type="SUPFAM" id="SSF49785">
    <property type="entry name" value="Galactose-binding domain-like"/>
    <property type="match status" value="1"/>
</dbReference>
<dbReference type="FunFam" id="3.20.20.80:FF:000029">
    <property type="entry name" value="Beta-glucuronidase"/>
    <property type="match status" value="1"/>
</dbReference>
<dbReference type="InterPro" id="IPR008979">
    <property type="entry name" value="Galactose-bd-like_sf"/>
</dbReference>
<dbReference type="PROSITE" id="PS00608">
    <property type="entry name" value="GLYCOSYL_HYDROL_F2_2"/>
    <property type="match status" value="1"/>
</dbReference>
<dbReference type="Gene3D" id="3.20.20.80">
    <property type="entry name" value="Glycosidases"/>
    <property type="match status" value="1"/>
</dbReference>
<evidence type="ECO:0000256" key="10">
    <source>
        <dbReference type="ARBA" id="ARBA00023228"/>
    </source>
</evidence>
<dbReference type="GO" id="GO:0030246">
    <property type="term" value="F:carbohydrate binding"/>
    <property type="evidence" value="ECO:0007669"/>
    <property type="project" value="TreeGrafter"/>
</dbReference>